<evidence type="ECO:0000256" key="4">
    <source>
        <dbReference type="ARBA" id="ARBA00022833"/>
    </source>
</evidence>
<comment type="caution">
    <text evidence="8">The sequence shown here is derived from an EMBL/GenBank/DDBJ whole genome shotgun (WGS) entry which is preliminary data.</text>
</comment>
<dbReference type="Gene3D" id="3.10.200.10">
    <property type="entry name" value="Alpha carbonic anhydrase"/>
    <property type="match status" value="1"/>
</dbReference>
<keyword evidence="5" id="KW-0456">Lyase</keyword>
<gene>
    <name evidence="8" type="ORF">PGLA1383_LOCUS57948</name>
    <name evidence="9" type="ORF">PGLA2088_LOCUS43021</name>
</gene>
<dbReference type="EMBL" id="CAJNNV010033406">
    <property type="protein sequence ID" value="CAE8643628.1"/>
    <property type="molecule type" value="Genomic_DNA"/>
</dbReference>
<dbReference type="PANTHER" id="PTHR18952:SF265">
    <property type="entry name" value="CARBONIC ANHYDRASE"/>
    <property type="match status" value="1"/>
</dbReference>
<keyword evidence="3" id="KW-0479">Metal-binding</keyword>
<dbReference type="OrthoDB" id="429145at2759"/>
<dbReference type="GO" id="GO:0008270">
    <property type="term" value="F:zinc ion binding"/>
    <property type="evidence" value="ECO:0007669"/>
    <property type="project" value="InterPro"/>
</dbReference>
<dbReference type="Proteomes" id="UP000626109">
    <property type="component" value="Unassembled WGS sequence"/>
</dbReference>
<dbReference type="InterPro" id="IPR036398">
    <property type="entry name" value="CA_dom_sf"/>
</dbReference>
<evidence type="ECO:0000256" key="2">
    <source>
        <dbReference type="ARBA" id="ARBA00012925"/>
    </source>
</evidence>
<dbReference type="SUPFAM" id="SSF51069">
    <property type="entry name" value="Carbonic anhydrase"/>
    <property type="match status" value="1"/>
</dbReference>
<dbReference type="PANTHER" id="PTHR18952">
    <property type="entry name" value="CARBONIC ANHYDRASE"/>
    <property type="match status" value="1"/>
</dbReference>
<dbReference type="Pfam" id="PF00194">
    <property type="entry name" value="Carb_anhydrase"/>
    <property type="match status" value="1"/>
</dbReference>
<evidence type="ECO:0000313" key="8">
    <source>
        <dbReference type="EMBL" id="CAE8643628.1"/>
    </source>
</evidence>
<sequence>MMSEVQLDGKKFMGEMHMIHSAPDGSALVIGTFLDIPQQAEEMGNGYIHDLLEACTDLYDGIHPSRLVNADEFGRYDVINPYFLQRSGNKFCSYPGSLTTPPCTPGVGWISMAEPILVGQGDFDIYHSFLSNRLRNGTQNSYGFEDRPPQPLNDRTIVIGHIK</sequence>
<organism evidence="8 10">
    <name type="scientific">Polarella glacialis</name>
    <name type="common">Dinoflagellate</name>
    <dbReference type="NCBI Taxonomy" id="89957"/>
    <lineage>
        <taxon>Eukaryota</taxon>
        <taxon>Sar</taxon>
        <taxon>Alveolata</taxon>
        <taxon>Dinophyceae</taxon>
        <taxon>Suessiales</taxon>
        <taxon>Suessiaceae</taxon>
        <taxon>Polarella</taxon>
    </lineage>
</organism>
<name>A0A813HZR3_POLGL</name>
<dbReference type="InterPro" id="IPR023561">
    <property type="entry name" value="Carbonic_anhydrase_a-class"/>
</dbReference>
<feature type="domain" description="Alpha-carbonic anhydrase" evidence="7">
    <location>
        <begin position="1"/>
        <end position="161"/>
    </location>
</feature>
<dbReference type="AlphaFoldDB" id="A0A813HZR3"/>
<evidence type="ECO:0000256" key="3">
    <source>
        <dbReference type="ARBA" id="ARBA00022723"/>
    </source>
</evidence>
<dbReference type="InterPro" id="IPR001148">
    <property type="entry name" value="CA_dom"/>
</dbReference>
<accession>A0A813HZR3</accession>
<protein>
    <recommendedName>
        <fullName evidence="2">carbonic anhydrase</fullName>
        <ecNumber evidence="2">4.2.1.1</ecNumber>
    </recommendedName>
</protein>
<keyword evidence="10" id="KW-1185">Reference proteome</keyword>
<evidence type="ECO:0000259" key="7">
    <source>
        <dbReference type="PROSITE" id="PS51144"/>
    </source>
</evidence>
<evidence type="ECO:0000313" key="9">
    <source>
        <dbReference type="EMBL" id="CAE8723273.1"/>
    </source>
</evidence>
<proteinExistence type="inferred from homology"/>
<evidence type="ECO:0000256" key="5">
    <source>
        <dbReference type="ARBA" id="ARBA00023239"/>
    </source>
</evidence>
<comment type="similarity">
    <text evidence="1">Belongs to the alpha-carbonic anhydrase family.</text>
</comment>
<dbReference type="GO" id="GO:0004089">
    <property type="term" value="F:carbonate dehydratase activity"/>
    <property type="evidence" value="ECO:0007669"/>
    <property type="project" value="UniProtKB-EC"/>
</dbReference>
<dbReference type="EC" id="4.2.1.1" evidence="2"/>
<comment type="catalytic activity">
    <reaction evidence="6">
        <text>hydrogencarbonate + H(+) = CO2 + H2O</text>
        <dbReference type="Rhea" id="RHEA:10748"/>
        <dbReference type="ChEBI" id="CHEBI:15377"/>
        <dbReference type="ChEBI" id="CHEBI:15378"/>
        <dbReference type="ChEBI" id="CHEBI:16526"/>
        <dbReference type="ChEBI" id="CHEBI:17544"/>
        <dbReference type="EC" id="4.2.1.1"/>
    </reaction>
</comment>
<dbReference type="Proteomes" id="UP000654075">
    <property type="component" value="Unassembled WGS sequence"/>
</dbReference>
<dbReference type="EMBL" id="CAJNNW010034607">
    <property type="protein sequence ID" value="CAE8723273.1"/>
    <property type="molecule type" value="Genomic_DNA"/>
</dbReference>
<evidence type="ECO:0000313" key="10">
    <source>
        <dbReference type="Proteomes" id="UP000654075"/>
    </source>
</evidence>
<keyword evidence="4" id="KW-0862">Zinc</keyword>
<evidence type="ECO:0000256" key="6">
    <source>
        <dbReference type="ARBA" id="ARBA00048348"/>
    </source>
</evidence>
<evidence type="ECO:0000256" key="1">
    <source>
        <dbReference type="ARBA" id="ARBA00010718"/>
    </source>
</evidence>
<dbReference type="PROSITE" id="PS51144">
    <property type="entry name" value="ALPHA_CA_2"/>
    <property type="match status" value="1"/>
</dbReference>
<reference evidence="8" key="1">
    <citation type="submission" date="2021-02" db="EMBL/GenBank/DDBJ databases">
        <authorList>
            <person name="Dougan E. K."/>
            <person name="Rhodes N."/>
            <person name="Thang M."/>
            <person name="Chan C."/>
        </authorList>
    </citation>
    <scope>NUCLEOTIDE SEQUENCE</scope>
</reference>